<name>A0ABV6TT32_9ACTN</name>
<keyword evidence="3" id="KW-1185">Reference proteome</keyword>
<dbReference type="EMBL" id="JBHMQV010000009">
    <property type="protein sequence ID" value="MFC0848942.1"/>
    <property type="molecule type" value="Genomic_DNA"/>
</dbReference>
<evidence type="ECO:0000256" key="1">
    <source>
        <dbReference type="SAM" id="MobiDB-lite"/>
    </source>
</evidence>
<evidence type="ECO:0000313" key="2">
    <source>
        <dbReference type="EMBL" id="MFC0848942.1"/>
    </source>
</evidence>
<protein>
    <recommendedName>
        <fullName evidence="4">Lipoprotein</fullName>
    </recommendedName>
</protein>
<dbReference type="RefSeq" id="WP_394323290.1">
    <property type="nucleotide sequence ID" value="NZ_JBHMQV010000009.1"/>
</dbReference>
<evidence type="ECO:0000313" key="3">
    <source>
        <dbReference type="Proteomes" id="UP001589887"/>
    </source>
</evidence>
<sequence>MSVPVSQLAPRPSEPSPSGRSTWARSASARRRLGFAAGAALLTLATAACSGLGRTAVGTFSYSTAAERIVKISSPPIKGCHRMAPTGATAVLNNTLADVRVYRTLDCRGKEMAYIPSRLGDNIAPNTPPWRSYAFVH</sequence>
<accession>A0ABV6TT32</accession>
<organism evidence="2 3">
    <name type="scientific">Streptomyces noboritoensis</name>
    <dbReference type="NCBI Taxonomy" id="67337"/>
    <lineage>
        <taxon>Bacteria</taxon>
        <taxon>Bacillati</taxon>
        <taxon>Actinomycetota</taxon>
        <taxon>Actinomycetes</taxon>
        <taxon>Kitasatosporales</taxon>
        <taxon>Streptomycetaceae</taxon>
        <taxon>Streptomyces</taxon>
    </lineage>
</organism>
<dbReference type="Proteomes" id="UP001589887">
    <property type="component" value="Unassembled WGS sequence"/>
</dbReference>
<comment type="caution">
    <text evidence="2">The sequence shown here is derived from an EMBL/GenBank/DDBJ whole genome shotgun (WGS) entry which is preliminary data.</text>
</comment>
<feature type="region of interest" description="Disordered" evidence="1">
    <location>
        <begin position="1"/>
        <end position="22"/>
    </location>
</feature>
<reference evidence="2 3" key="1">
    <citation type="submission" date="2024-09" db="EMBL/GenBank/DDBJ databases">
        <authorList>
            <person name="Sun Q."/>
            <person name="Mori K."/>
        </authorList>
    </citation>
    <scope>NUCLEOTIDE SEQUENCE [LARGE SCALE GENOMIC DNA]</scope>
    <source>
        <strain evidence="2 3">JCM 4557</strain>
    </source>
</reference>
<evidence type="ECO:0008006" key="4">
    <source>
        <dbReference type="Google" id="ProtNLM"/>
    </source>
</evidence>
<gene>
    <name evidence="2" type="ORF">ACFH04_35295</name>
</gene>
<proteinExistence type="predicted"/>